<accession>A0A8S0Q4T9</accession>
<keyword evidence="2" id="KW-1185">Reference proteome</keyword>
<reference evidence="1 2" key="1">
    <citation type="submission" date="2019-12" db="EMBL/GenBank/DDBJ databases">
        <authorList>
            <person name="Alioto T."/>
            <person name="Alioto T."/>
            <person name="Gomez Garrido J."/>
        </authorList>
    </citation>
    <scope>NUCLEOTIDE SEQUENCE [LARGE SCALE GENOMIC DNA]</scope>
</reference>
<dbReference type="Gramene" id="OE9A007819T1">
    <property type="protein sequence ID" value="OE9A007819C1"/>
    <property type="gene ID" value="OE9A007819"/>
</dbReference>
<evidence type="ECO:0000313" key="2">
    <source>
        <dbReference type="Proteomes" id="UP000594638"/>
    </source>
</evidence>
<name>A0A8S0Q4T9_OLEEU</name>
<organism evidence="1 2">
    <name type="scientific">Olea europaea subsp. europaea</name>
    <dbReference type="NCBI Taxonomy" id="158383"/>
    <lineage>
        <taxon>Eukaryota</taxon>
        <taxon>Viridiplantae</taxon>
        <taxon>Streptophyta</taxon>
        <taxon>Embryophyta</taxon>
        <taxon>Tracheophyta</taxon>
        <taxon>Spermatophyta</taxon>
        <taxon>Magnoliopsida</taxon>
        <taxon>eudicotyledons</taxon>
        <taxon>Gunneridae</taxon>
        <taxon>Pentapetalae</taxon>
        <taxon>asterids</taxon>
        <taxon>lamiids</taxon>
        <taxon>Lamiales</taxon>
        <taxon>Oleaceae</taxon>
        <taxon>Oleeae</taxon>
        <taxon>Olea</taxon>
    </lineage>
</organism>
<sequence>MVFKDINAPASRVMRAIHILIQTAEMSKNAIKIHAIHKEFALILQVVINVHARVDTLVMAEKMVMAAINGLQYSR</sequence>
<protein>
    <submittedName>
        <fullName evidence="1">Uncharacterized protein</fullName>
    </submittedName>
</protein>
<gene>
    <name evidence="1" type="ORF">OLEA9_A007819</name>
</gene>
<proteinExistence type="predicted"/>
<dbReference type="EMBL" id="CACTIH010000674">
    <property type="protein sequence ID" value="CAA2961936.1"/>
    <property type="molecule type" value="Genomic_DNA"/>
</dbReference>
<dbReference type="Proteomes" id="UP000594638">
    <property type="component" value="Unassembled WGS sequence"/>
</dbReference>
<evidence type="ECO:0000313" key="1">
    <source>
        <dbReference type="EMBL" id="CAA2961936.1"/>
    </source>
</evidence>
<comment type="caution">
    <text evidence="1">The sequence shown here is derived from an EMBL/GenBank/DDBJ whole genome shotgun (WGS) entry which is preliminary data.</text>
</comment>
<dbReference type="AlphaFoldDB" id="A0A8S0Q4T9"/>